<keyword evidence="3" id="KW-1185">Reference proteome</keyword>
<evidence type="ECO:0000256" key="1">
    <source>
        <dbReference type="SAM" id="Phobius"/>
    </source>
</evidence>
<gene>
    <name evidence="2" type="ORF">BCHO_0642</name>
</gene>
<evidence type="ECO:0000313" key="2">
    <source>
        <dbReference type="EMBL" id="KFI56968.1"/>
    </source>
</evidence>
<evidence type="ECO:0000313" key="3">
    <source>
        <dbReference type="Proteomes" id="UP000028995"/>
    </source>
</evidence>
<reference evidence="2 3" key="1">
    <citation type="submission" date="2014-03" db="EMBL/GenBank/DDBJ databases">
        <title>Genomics of Bifidobacteria.</title>
        <authorList>
            <person name="Ventura M."/>
            <person name="Milani C."/>
            <person name="Lugli G.A."/>
        </authorList>
    </citation>
    <scope>NUCLEOTIDE SEQUENCE [LARGE SCALE GENOMIC DNA]</scope>
    <source>
        <strain evidence="2 3">LMG 10510</strain>
    </source>
</reference>
<protein>
    <submittedName>
        <fullName evidence="2">Methyl-accepting chemotaxis protein</fullName>
    </submittedName>
</protein>
<dbReference type="STRING" id="35760.BCHO_0642"/>
<comment type="caution">
    <text evidence="2">The sequence shown here is derived from an EMBL/GenBank/DDBJ whole genome shotgun (WGS) entry which is preliminary data.</text>
</comment>
<name>A0A087ADW8_9BIFI</name>
<dbReference type="InterPro" id="IPR025101">
    <property type="entry name" value="DUF4012"/>
</dbReference>
<feature type="transmembrane region" description="Helical" evidence="1">
    <location>
        <begin position="22"/>
        <end position="48"/>
    </location>
</feature>
<proteinExistence type="predicted"/>
<sequence>MSHMHAQPHSHHHHHHHRRRRIWPWVVGVLTVLVLALVACGVVGLQLFRQAKQVQAHESKAISMLSQLASADADKLATAGDTLPQIAQETKQAKDIAHGGLWNFAAKMPFVGDDIATVQGMTSTVDGIVDESLPQFVDVMKTLSEAQIANGDDGVNLQPIIAASEPLAKANDSFQQQVRSYDELKEPSIGMIRTAYDDGATKLNALADRVDALSNTFRILPTLLGDGQSRTYAVMAMTPSEMRSSGGLIGSVGELTTENGTVHIGDFRPNGDYLSYGIGDHSQDMDRVFTKEGPLHMSFDIRDLAVFPNTADSAVAMRSIWDRTPWGKEQPLAGIVMVDPLFLQQLIAINGNVTLPDGTVLTGDNTAEFLMNTVYQQYPENETDALFGVVASKAMASMFSHMSIGKLYRTGAMMGTMAKGRHFTMYAFDKQVEQGIEAAGFTGQTPSSETDPSVGIYLTEQNPSKMGWYIKREAKIQRVNCDDGDLYHVEFTVRNTMTEDEAKTLPMYITGNNRANTGKAMEKVLFYAPKGGSISNLMQLGGPVDAAKETTIDGAKAYQTYAQINPGQLVTYTFDVRVSPKAAAPLTIDQTPMGWADDGVTYLAPKCGTGVSR</sequence>
<keyword evidence="1" id="KW-1133">Transmembrane helix</keyword>
<organism evidence="2 3">
    <name type="scientific">Bifidobacterium choerinum</name>
    <dbReference type="NCBI Taxonomy" id="35760"/>
    <lineage>
        <taxon>Bacteria</taxon>
        <taxon>Bacillati</taxon>
        <taxon>Actinomycetota</taxon>
        <taxon>Actinomycetes</taxon>
        <taxon>Bifidobacteriales</taxon>
        <taxon>Bifidobacteriaceae</taxon>
        <taxon>Bifidobacterium</taxon>
    </lineage>
</organism>
<dbReference type="EMBL" id="JGYU01000007">
    <property type="protein sequence ID" value="KFI56968.1"/>
    <property type="molecule type" value="Genomic_DNA"/>
</dbReference>
<keyword evidence="1" id="KW-0472">Membrane</keyword>
<dbReference type="eggNOG" id="COG2959">
    <property type="taxonomic scope" value="Bacteria"/>
</dbReference>
<accession>A0A087ADW8</accession>
<dbReference type="Proteomes" id="UP000028995">
    <property type="component" value="Unassembled WGS sequence"/>
</dbReference>
<dbReference type="Pfam" id="PF13196">
    <property type="entry name" value="DUF4012"/>
    <property type="match status" value="1"/>
</dbReference>
<dbReference type="AlphaFoldDB" id="A0A087ADW8"/>
<keyword evidence="1" id="KW-0812">Transmembrane</keyword>